<evidence type="ECO:0000259" key="3">
    <source>
        <dbReference type="PROSITE" id="PS50089"/>
    </source>
</evidence>
<dbReference type="InterPro" id="IPR013083">
    <property type="entry name" value="Znf_RING/FYVE/PHD"/>
</dbReference>
<gene>
    <name evidence="4" type="ORF">C5167_021050</name>
</gene>
<dbReference type="PROSITE" id="PS50089">
    <property type="entry name" value="ZF_RING_2"/>
    <property type="match status" value="1"/>
</dbReference>
<dbReference type="Gene3D" id="3.30.40.10">
    <property type="entry name" value="Zinc/RING finger domain, C3HC4 (zinc finger)"/>
    <property type="match status" value="1"/>
</dbReference>
<dbReference type="AlphaFoldDB" id="A0A4Y7IVA3"/>
<evidence type="ECO:0000313" key="4">
    <source>
        <dbReference type="EMBL" id="RZC52627.1"/>
    </source>
</evidence>
<dbReference type="SMART" id="SM00184">
    <property type="entry name" value="RING"/>
    <property type="match status" value="1"/>
</dbReference>
<keyword evidence="1" id="KW-0863">Zinc-finger</keyword>
<sequence length="233" mass="25936">MASAEPPSLLSPDGTDQSDKLSLLYYALVMIGLTSLLLVVYKFVVVEWCRPFRSQVQRLRQSSNEPQILNATTSQSFDENSFTQLISTYKYEKSDENKEDSFNNECVVCLSTFEDGQDVRQLSRCKHSFHAPCIDMWLYSHPDCPICRSMVGPPISGSISFTDEDIPPRGSTEHIPGSRNIYADCIRYVNLVAVVVVVVVVDDVAVEVLVVVVVKVLVVVAFVRDGGMNWGST</sequence>
<feature type="domain" description="RING-type" evidence="3">
    <location>
        <begin position="106"/>
        <end position="148"/>
    </location>
</feature>
<keyword evidence="2" id="KW-1133">Transmembrane helix</keyword>
<dbReference type="Pfam" id="PF13639">
    <property type="entry name" value="zf-RING_2"/>
    <property type="match status" value="1"/>
</dbReference>
<proteinExistence type="predicted"/>
<dbReference type="UniPathway" id="UPA00143"/>
<dbReference type="GO" id="GO:0016567">
    <property type="term" value="P:protein ubiquitination"/>
    <property type="evidence" value="ECO:0007669"/>
    <property type="project" value="UniProtKB-UniPathway"/>
</dbReference>
<feature type="transmembrane region" description="Helical" evidence="2">
    <location>
        <begin position="23"/>
        <end position="44"/>
    </location>
</feature>
<dbReference type="InterPro" id="IPR001841">
    <property type="entry name" value="Znf_RING"/>
</dbReference>
<dbReference type="OMA" id="YADCIRY"/>
<keyword evidence="2" id="KW-0812">Transmembrane</keyword>
<organism evidence="4 5">
    <name type="scientific">Papaver somniferum</name>
    <name type="common">Opium poppy</name>
    <dbReference type="NCBI Taxonomy" id="3469"/>
    <lineage>
        <taxon>Eukaryota</taxon>
        <taxon>Viridiplantae</taxon>
        <taxon>Streptophyta</taxon>
        <taxon>Embryophyta</taxon>
        <taxon>Tracheophyta</taxon>
        <taxon>Spermatophyta</taxon>
        <taxon>Magnoliopsida</taxon>
        <taxon>Ranunculales</taxon>
        <taxon>Papaveraceae</taxon>
        <taxon>Papaveroideae</taxon>
        <taxon>Papaver</taxon>
    </lineage>
</organism>
<evidence type="ECO:0000256" key="1">
    <source>
        <dbReference type="PROSITE-ProRule" id="PRU00175"/>
    </source>
</evidence>
<keyword evidence="1" id="KW-0862">Zinc</keyword>
<dbReference type="PANTHER" id="PTHR45676:SF84">
    <property type="entry name" value="RING-TYPE DOMAIN-CONTAINING PROTEIN"/>
    <property type="match status" value="1"/>
</dbReference>
<reference evidence="4 5" key="1">
    <citation type="journal article" date="2018" name="Science">
        <title>The opium poppy genome and morphinan production.</title>
        <authorList>
            <person name="Guo L."/>
            <person name="Winzer T."/>
            <person name="Yang X."/>
            <person name="Li Y."/>
            <person name="Ning Z."/>
            <person name="He Z."/>
            <person name="Teodor R."/>
            <person name="Lu Y."/>
            <person name="Bowser T.A."/>
            <person name="Graham I.A."/>
            <person name="Ye K."/>
        </authorList>
    </citation>
    <scope>NUCLEOTIDE SEQUENCE [LARGE SCALE GENOMIC DNA]</scope>
    <source>
        <strain evidence="5">cv. HN1</strain>
        <tissue evidence="4">Leaves</tissue>
    </source>
</reference>
<keyword evidence="2" id="KW-0472">Membrane</keyword>
<protein>
    <recommendedName>
        <fullName evidence="3">RING-type domain-containing protein</fullName>
    </recommendedName>
</protein>
<dbReference type="Proteomes" id="UP000316621">
    <property type="component" value="Chromosome 2"/>
</dbReference>
<dbReference type="SUPFAM" id="SSF57850">
    <property type="entry name" value="RING/U-box"/>
    <property type="match status" value="1"/>
</dbReference>
<evidence type="ECO:0000313" key="5">
    <source>
        <dbReference type="Proteomes" id="UP000316621"/>
    </source>
</evidence>
<name>A0A4Y7IVA3_PAPSO</name>
<dbReference type="CDD" id="cd16461">
    <property type="entry name" value="RING-H2_EL5-like"/>
    <property type="match status" value="1"/>
</dbReference>
<keyword evidence="1" id="KW-0479">Metal-binding</keyword>
<dbReference type="PANTHER" id="PTHR45676">
    <property type="entry name" value="RING-H2 FINGER PROTEIN ATL51-RELATED"/>
    <property type="match status" value="1"/>
</dbReference>
<accession>A0A4Y7IVA3</accession>
<dbReference type="GO" id="GO:0008270">
    <property type="term" value="F:zinc ion binding"/>
    <property type="evidence" value="ECO:0007669"/>
    <property type="project" value="UniProtKB-KW"/>
</dbReference>
<feature type="transmembrane region" description="Helical" evidence="2">
    <location>
        <begin position="206"/>
        <end position="223"/>
    </location>
</feature>
<dbReference type="Gramene" id="RZC52627">
    <property type="protein sequence ID" value="RZC52627"/>
    <property type="gene ID" value="C5167_021050"/>
</dbReference>
<evidence type="ECO:0000256" key="2">
    <source>
        <dbReference type="SAM" id="Phobius"/>
    </source>
</evidence>
<keyword evidence="5" id="KW-1185">Reference proteome</keyword>
<dbReference type="EMBL" id="CM010716">
    <property type="protein sequence ID" value="RZC52627.1"/>
    <property type="molecule type" value="Genomic_DNA"/>
</dbReference>